<protein>
    <submittedName>
        <fullName evidence="2">Uncharacterized protein</fullName>
    </submittedName>
</protein>
<accession>A0ABC8IQ97</accession>
<dbReference type="EMBL" id="CAKOAT010044447">
    <property type="protein sequence ID" value="CAH8287947.1"/>
    <property type="molecule type" value="Genomic_DNA"/>
</dbReference>
<dbReference type="AlphaFoldDB" id="A0ABC8IQ97"/>
<proteinExistence type="predicted"/>
<feature type="region of interest" description="Disordered" evidence="1">
    <location>
        <begin position="93"/>
        <end position="131"/>
    </location>
</feature>
<evidence type="ECO:0000256" key="1">
    <source>
        <dbReference type="SAM" id="MobiDB-lite"/>
    </source>
</evidence>
<dbReference type="Proteomes" id="UP001642260">
    <property type="component" value="Unassembled WGS sequence"/>
</dbReference>
<evidence type="ECO:0000313" key="3">
    <source>
        <dbReference type="Proteomes" id="UP001642260"/>
    </source>
</evidence>
<comment type="caution">
    <text evidence="2">The sequence shown here is derived from an EMBL/GenBank/DDBJ whole genome shotgun (WGS) entry which is preliminary data.</text>
</comment>
<organism evidence="2 3">
    <name type="scientific">Eruca vesicaria subsp. sativa</name>
    <name type="common">Garden rocket</name>
    <name type="synonym">Eruca sativa</name>
    <dbReference type="NCBI Taxonomy" id="29727"/>
    <lineage>
        <taxon>Eukaryota</taxon>
        <taxon>Viridiplantae</taxon>
        <taxon>Streptophyta</taxon>
        <taxon>Embryophyta</taxon>
        <taxon>Tracheophyta</taxon>
        <taxon>Spermatophyta</taxon>
        <taxon>Magnoliopsida</taxon>
        <taxon>eudicotyledons</taxon>
        <taxon>Gunneridae</taxon>
        <taxon>Pentapetalae</taxon>
        <taxon>rosids</taxon>
        <taxon>malvids</taxon>
        <taxon>Brassicales</taxon>
        <taxon>Brassicaceae</taxon>
        <taxon>Brassiceae</taxon>
        <taxon>Eruca</taxon>
    </lineage>
</organism>
<name>A0ABC8IQ97_ERUVS</name>
<keyword evidence="3" id="KW-1185">Reference proteome</keyword>
<sequence>METAPKKLVTFAAVCRQMEANIKNSCNQKMLGFDSDEKNLDAEYDQSCIALGDGLEKLLSDITFVARVLYVSSQLVEKLDQLAVEDMKLTTDSHIHANVPPEQPGAEDSKTEEEQTGEEDSKTEAEDSETE</sequence>
<feature type="compositionally biased region" description="Basic and acidic residues" evidence="1">
    <location>
        <begin position="107"/>
        <end position="125"/>
    </location>
</feature>
<evidence type="ECO:0000313" key="2">
    <source>
        <dbReference type="EMBL" id="CAH8287947.1"/>
    </source>
</evidence>
<reference evidence="2 3" key="1">
    <citation type="submission" date="2022-03" db="EMBL/GenBank/DDBJ databases">
        <authorList>
            <person name="Macdonald S."/>
            <person name="Ahmed S."/>
            <person name="Newling K."/>
        </authorList>
    </citation>
    <scope>NUCLEOTIDE SEQUENCE [LARGE SCALE GENOMIC DNA]</scope>
</reference>
<gene>
    <name evidence="2" type="ORF">ERUC_LOCUS1155</name>
</gene>